<dbReference type="KEGG" id="chya:V22_32620"/>
<sequence>MRPQLRIFTGEEQSPQSPGVRVRFDELASALNDAANWDRTWLRDFADDEVNISADLYEVLMAYNQLRPSA</sequence>
<dbReference type="Proteomes" id="UP000319976">
    <property type="component" value="Chromosome"/>
</dbReference>
<dbReference type="RefSeq" id="WP_145264737.1">
    <property type="nucleotide sequence ID" value="NZ_CP036316.1"/>
</dbReference>
<name>A0A517TC97_9PLAN</name>
<dbReference type="EMBL" id="CP036316">
    <property type="protein sequence ID" value="QDT65998.1"/>
    <property type="molecule type" value="Genomic_DNA"/>
</dbReference>
<accession>A0A517TC97</accession>
<proteinExistence type="predicted"/>
<protein>
    <submittedName>
        <fullName evidence="1">Uncharacterized protein</fullName>
    </submittedName>
</protein>
<dbReference type="AlphaFoldDB" id="A0A517TC97"/>
<dbReference type="OrthoDB" id="281881at2"/>
<evidence type="ECO:0000313" key="2">
    <source>
        <dbReference type="Proteomes" id="UP000319976"/>
    </source>
</evidence>
<gene>
    <name evidence="1" type="ORF">V22_32620</name>
</gene>
<reference evidence="1 2" key="1">
    <citation type="submission" date="2019-02" db="EMBL/GenBank/DDBJ databases">
        <title>Deep-cultivation of Planctomycetes and their phenomic and genomic characterization uncovers novel biology.</title>
        <authorList>
            <person name="Wiegand S."/>
            <person name="Jogler M."/>
            <person name="Boedeker C."/>
            <person name="Pinto D."/>
            <person name="Vollmers J."/>
            <person name="Rivas-Marin E."/>
            <person name="Kohn T."/>
            <person name="Peeters S.H."/>
            <person name="Heuer A."/>
            <person name="Rast P."/>
            <person name="Oberbeckmann S."/>
            <person name="Bunk B."/>
            <person name="Jeske O."/>
            <person name="Meyerdierks A."/>
            <person name="Storesund J.E."/>
            <person name="Kallscheuer N."/>
            <person name="Luecker S."/>
            <person name="Lage O.M."/>
            <person name="Pohl T."/>
            <person name="Merkel B.J."/>
            <person name="Hornburger P."/>
            <person name="Mueller R.-W."/>
            <person name="Bruemmer F."/>
            <person name="Labrenz M."/>
            <person name="Spormann A.M."/>
            <person name="Op den Camp H."/>
            <person name="Overmann J."/>
            <person name="Amann R."/>
            <person name="Jetten M.S.M."/>
            <person name="Mascher T."/>
            <person name="Medema M.H."/>
            <person name="Devos D.P."/>
            <person name="Kaster A.-K."/>
            <person name="Ovreas L."/>
            <person name="Rohde M."/>
            <person name="Galperin M.Y."/>
            <person name="Jogler C."/>
        </authorList>
    </citation>
    <scope>NUCLEOTIDE SEQUENCE [LARGE SCALE GENOMIC DNA]</scope>
    <source>
        <strain evidence="1 2">V22</strain>
    </source>
</reference>
<organism evidence="1 2">
    <name type="scientific">Calycomorphotria hydatis</name>
    <dbReference type="NCBI Taxonomy" id="2528027"/>
    <lineage>
        <taxon>Bacteria</taxon>
        <taxon>Pseudomonadati</taxon>
        <taxon>Planctomycetota</taxon>
        <taxon>Planctomycetia</taxon>
        <taxon>Planctomycetales</taxon>
        <taxon>Planctomycetaceae</taxon>
        <taxon>Calycomorphotria</taxon>
    </lineage>
</organism>
<keyword evidence="2" id="KW-1185">Reference proteome</keyword>
<evidence type="ECO:0000313" key="1">
    <source>
        <dbReference type="EMBL" id="QDT65998.1"/>
    </source>
</evidence>